<proteinExistence type="predicted"/>
<reference evidence="1 2" key="1">
    <citation type="submission" date="2024-01" db="EMBL/GenBank/DDBJ databases">
        <title>Genome assemblies of Stephania.</title>
        <authorList>
            <person name="Yang L."/>
        </authorList>
    </citation>
    <scope>NUCLEOTIDE SEQUENCE [LARGE SCALE GENOMIC DNA]</scope>
    <source>
        <strain evidence="1">JXDWG</strain>
        <tissue evidence="1">Leaf</tissue>
    </source>
</reference>
<sequence>MATRDASMDALMERLTQMDQSLTRMEVARNEAGDDDPTVLVRLDALEKLGSLLMVRTEALTGDVSTLENQFRRLNTDMQAIGVKCMEVVQDFNVEVGVLKRVMCSGEHGTGMAGLARLGTGKSWHMHNLACDGHGKAWHGIEHGHGMTRAWQRLARLGTGKPWHRQGIEHELGMEDMAKIPAVGTGSNVGALDFIFLTHRTTWIHGPTTYSVSDGACRVVAGVLALSGVGEEEVLATEVTIVKVGAFSDFLWE</sequence>
<protein>
    <submittedName>
        <fullName evidence="1">Uncharacterized protein</fullName>
    </submittedName>
</protein>
<name>A0AAP0E6T9_9MAGN</name>
<gene>
    <name evidence="1" type="ORF">Scep_030195</name>
</gene>
<dbReference type="Proteomes" id="UP001419268">
    <property type="component" value="Unassembled WGS sequence"/>
</dbReference>
<evidence type="ECO:0000313" key="2">
    <source>
        <dbReference type="Proteomes" id="UP001419268"/>
    </source>
</evidence>
<dbReference type="AlphaFoldDB" id="A0AAP0E6T9"/>
<keyword evidence="2" id="KW-1185">Reference proteome</keyword>
<accession>A0AAP0E6T9</accession>
<organism evidence="1 2">
    <name type="scientific">Stephania cephalantha</name>
    <dbReference type="NCBI Taxonomy" id="152367"/>
    <lineage>
        <taxon>Eukaryota</taxon>
        <taxon>Viridiplantae</taxon>
        <taxon>Streptophyta</taxon>
        <taxon>Embryophyta</taxon>
        <taxon>Tracheophyta</taxon>
        <taxon>Spermatophyta</taxon>
        <taxon>Magnoliopsida</taxon>
        <taxon>Ranunculales</taxon>
        <taxon>Menispermaceae</taxon>
        <taxon>Menispermoideae</taxon>
        <taxon>Cissampelideae</taxon>
        <taxon>Stephania</taxon>
    </lineage>
</organism>
<comment type="caution">
    <text evidence="1">The sequence shown here is derived from an EMBL/GenBank/DDBJ whole genome shotgun (WGS) entry which is preliminary data.</text>
</comment>
<dbReference type="EMBL" id="JBBNAG010000013">
    <property type="protein sequence ID" value="KAK9083724.1"/>
    <property type="molecule type" value="Genomic_DNA"/>
</dbReference>
<evidence type="ECO:0000313" key="1">
    <source>
        <dbReference type="EMBL" id="KAK9083724.1"/>
    </source>
</evidence>